<sequence>FGFAGLSSLDQIGRYLVVNGQLGGVVGTFDTPGPLAGLQADIGASVQANEHLEFYANFSYESLAASYVGAVTTMMFGINIWL</sequence>
<reference evidence="1" key="1">
    <citation type="submission" date="2013-08" db="EMBL/GenBank/DDBJ databases">
        <authorList>
            <person name="Mendez C."/>
            <person name="Richter M."/>
            <person name="Ferrer M."/>
            <person name="Sanchez J."/>
        </authorList>
    </citation>
    <scope>NUCLEOTIDE SEQUENCE</scope>
</reference>
<accession>T0ZK21</accession>
<organism evidence="1">
    <name type="scientific">mine drainage metagenome</name>
    <dbReference type="NCBI Taxonomy" id="410659"/>
    <lineage>
        <taxon>unclassified sequences</taxon>
        <taxon>metagenomes</taxon>
        <taxon>ecological metagenomes</taxon>
    </lineage>
</organism>
<dbReference type="EMBL" id="AUZX01011012">
    <property type="protein sequence ID" value="EQD45028.1"/>
    <property type="molecule type" value="Genomic_DNA"/>
</dbReference>
<protein>
    <submittedName>
        <fullName evidence="1">Uncharacterized protein</fullName>
    </submittedName>
</protein>
<gene>
    <name evidence="1" type="ORF">B1A_15004</name>
</gene>
<evidence type="ECO:0000313" key="1">
    <source>
        <dbReference type="EMBL" id="EQD45028.1"/>
    </source>
</evidence>
<dbReference type="AlphaFoldDB" id="T0ZK21"/>
<name>T0ZK21_9ZZZZ</name>
<comment type="caution">
    <text evidence="1">The sequence shown here is derived from an EMBL/GenBank/DDBJ whole genome shotgun (WGS) entry which is preliminary data.</text>
</comment>
<proteinExistence type="predicted"/>
<feature type="non-terminal residue" evidence="1">
    <location>
        <position position="1"/>
    </location>
</feature>
<reference evidence="1" key="2">
    <citation type="journal article" date="2014" name="ISME J.">
        <title>Microbial stratification in low pH oxic and suboxic macroscopic growths along an acid mine drainage.</title>
        <authorList>
            <person name="Mendez-Garcia C."/>
            <person name="Mesa V."/>
            <person name="Sprenger R.R."/>
            <person name="Richter M."/>
            <person name="Diez M.S."/>
            <person name="Solano J."/>
            <person name="Bargiela R."/>
            <person name="Golyshina O.V."/>
            <person name="Manteca A."/>
            <person name="Ramos J.L."/>
            <person name="Gallego J.R."/>
            <person name="Llorente I."/>
            <person name="Martins Dos Santos V.A."/>
            <person name="Jensen O.N."/>
            <person name="Pelaez A.I."/>
            <person name="Sanchez J."/>
            <person name="Ferrer M."/>
        </authorList>
    </citation>
    <scope>NUCLEOTIDE SEQUENCE</scope>
</reference>